<organism evidence="1 2">
    <name type="scientific">Trifolium pratense</name>
    <name type="common">Red clover</name>
    <dbReference type="NCBI Taxonomy" id="57577"/>
    <lineage>
        <taxon>Eukaryota</taxon>
        <taxon>Viridiplantae</taxon>
        <taxon>Streptophyta</taxon>
        <taxon>Embryophyta</taxon>
        <taxon>Tracheophyta</taxon>
        <taxon>Spermatophyta</taxon>
        <taxon>Magnoliopsida</taxon>
        <taxon>eudicotyledons</taxon>
        <taxon>Gunneridae</taxon>
        <taxon>Pentapetalae</taxon>
        <taxon>rosids</taxon>
        <taxon>fabids</taxon>
        <taxon>Fabales</taxon>
        <taxon>Fabaceae</taxon>
        <taxon>Papilionoideae</taxon>
        <taxon>50 kb inversion clade</taxon>
        <taxon>NPAAA clade</taxon>
        <taxon>Hologalegina</taxon>
        <taxon>IRL clade</taxon>
        <taxon>Trifolieae</taxon>
        <taxon>Trifolium</taxon>
    </lineage>
</organism>
<evidence type="ECO:0000313" key="2">
    <source>
        <dbReference type="Proteomes" id="UP000236291"/>
    </source>
</evidence>
<dbReference type="AlphaFoldDB" id="A0A2K3MHS3"/>
<accession>A0A2K3MHS3</accession>
<reference evidence="1 2" key="2">
    <citation type="journal article" date="2017" name="Front. Plant Sci.">
        <title>Gene Classification and Mining of Molecular Markers Useful in Red Clover (Trifolium pratense) Breeding.</title>
        <authorList>
            <person name="Istvanek J."/>
            <person name="Dluhosova J."/>
            <person name="Dluhos P."/>
            <person name="Patkova L."/>
            <person name="Nedelnik J."/>
            <person name="Repkova J."/>
        </authorList>
    </citation>
    <scope>NUCLEOTIDE SEQUENCE [LARGE SCALE GENOMIC DNA]</scope>
    <source>
        <strain evidence="2">cv. Tatra</strain>
        <tissue evidence="1">Young leaves</tissue>
    </source>
</reference>
<proteinExistence type="predicted"/>
<protein>
    <submittedName>
        <fullName evidence="1">Uncharacterized protein</fullName>
    </submittedName>
</protein>
<sequence>MLEISIPKGDSMIELVLRRCDRILVNGGLSSRLKKFVLSENRRLETILSLSDTALVQLEGSILTMFCDHDILLPLP</sequence>
<comment type="caution">
    <text evidence="1">The sequence shown here is derived from an EMBL/GenBank/DDBJ whole genome shotgun (WGS) entry which is preliminary data.</text>
</comment>
<evidence type="ECO:0000313" key="1">
    <source>
        <dbReference type="EMBL" id="PNX90328.1"/>
    </source>
</evidence>
<dbReference type="Proteomes" id="UP000236291">
    <property type="component" value="Unassembled WGS sequence"/>
</dbReference>
<name>A0A2K3MHS3_TRIPR</name>
<dbReference type="EMBL" id="ASHM01062474">
    <property type="protein sequence ID" value="PNX90328.1"/>
    <property type="molecule type" value="Genomic_DNA"/>
</dbReference>
<reference evidence="1 2" key="1">
    <citation type="journal article" date="2014" name="Am. J. Bot.">
        <title>Genome assembly and annotation for red clover (Trifolium pratense; Fabaceae).</title>
        <authorList>
            <person name="Istvanek J."/>
            <person name="Jaros M."/>
            <person name="Krenek A."/>
            <person name="Repkova J."/>
        </authorList>
    </citation>
    <scope>NUCLEOTIDE SEQUENCE [LARGE SCALE GENOMIC DNA]</scope>
    <source>
        <strain evidence="2">cv. Tatra</strain>
        <tissue evidence="1">Young leaves</tissue>
    </source>
</reference>
<gene>
    <name evidence="1" type="ORF">L195_g046451</name>
</gene>